<name>C0NG04_AJECG</name>
<evidence type="ECO:0000256" key="3">
    <source>
        <dbReference type="ARBA" id="ARBA00022989"/>
    </source>
</evidence>
<dbReference type="Pfam" id="PF04193">
    <property type="entry name" value="PQ-loop"/>
    <property type="match status" value="1"/>
</dbReference>
<comment type="subcellular location">
    <subcellularLocation>
        <location evidence="1">Membrane</location>
        <topology evidence="1">Multi-pass membrane protein</topology>
    </subcellularLocation>
</comment>
<accession>C0NG04</accession>
<dbReference type="VEuPathDB" id="FungiDB:I7I50_00756"/>
<feature type="transmembrane region" description="Helical" evidence="6">
    <location>
        <begin position="94"/>
        <end position="112"/>
    </location>
</feature>
<dbReference type="HOGENOM" id="CLU_040201_1_1_1"/>
<dbReference type="RefSeq" id="XP_045290655.1">
    <property type="nucleotide sequence ID" value="XM_045428869.1"/>
</dbReference>
<evidence type="ECO:0000256" key="5">
    <source>
        <dbReference type="SAM" id="MobiDB-lite"/>
    </source>
</evidence>
<evidence type="ECO:0000313" key="8">
    <source>
        <dbReference type="Proteomes" id="UP000001631"/>
    </source>
</evidence>
<dbReference type="SMART" id="SM00679">
    <property type="entry name" value="CTNS"/>
    <property type="match status" value="1"/>
</dbReference>
<protein>
    <submittedName>
        <fullName evidence="7">PQ loop repeat protein</fullName>
    </submittedName>
</protein>
<feature type="region of interest" description="Disordered" evidence="5">
    <location>
        <begin position="210"/>
        <end position="236"/>
    </location>
</feature>
<dbReference type="InParanoid" id="C0NG04"/>
<dbReference type="GO" id="GO:0016020">
    <property type="term" value="C:membrane"/>
    <property type="evidence" value="ECO:0007669"/>
    <property type="project" value="UniProtKB-SubCell"/>
</dbReference>
<dbReference type="Proteomes" id="UP000001631">
    <property type="component" value="Unassembled WGS sequence"/>
</dbReference>
<evidence type="ECO:0000256" key="1">
    <source>
        <dbReference type="ARBA" id="ARBA00004141"/>
    </source>
</evidence>
<proteinExistence type="predicted"/>
<feature type="transmembrane region" description="Helical" evidence="6">
    <location>
        <begin position="124"/>
        <end position="143"/>
    </location>
</feature>
<feature type="compositionally biased region" description="Basic and acidic residues" evidence="5">
    <location>
        <begin position="225"/>
        <end position="236"/>
    </location>
</feature>
<sequence length="236" mass="26411">MDVPVAANVLGTIGALLPQIAVNHRRHHTEGLQPSMMILWAIAGVPLGTYNIVEEFNIALRIQPQILTLLSLATWTQCMYYGKKWPVKKCLITVFILCAVFGGVQAALIFLLRIAKHHEVQWPITMMAILSACLLVAVYQPTLDILGMAIYGSELAFWLGICACGFFMNFSPWIKKKARAWGYRAEEESRSEENEPATQQPQQIYLQEVPSSTSVFQTASGTTDTLRRRDTVVQEP</sequence>
<keyword evidence="2 6" id="KW-0812">Transmembrane</keyword>
<evidence type="ECO:0000313" key="7">
    <source>
        <dbReference type="EMBL" id="EEH10175.1"/>
    </source>
</evidence>
<keyword evidence="8" id="KW-1185">Reference proteome</keyword>
<evidence type="ECO:0000256" key="6">
    <source>
        <dbReference type="SAM" id="Phobius"/>
    </source>
</evidence>
<feature type="transmembrane region" description="Helical" evidence="6">
    <location>
        <begin position="35"/>
        <end position="53"/>
    </location>
</feature>
<keyword evidence="4 6" id="KW-0472">Membrane</keyword>
<dbReference type="InterPro" id="IPR006603">
    <property type="entry name" value="PQ-loop_rpt"/>
</dbReference>
<evidence type="ECO:0000256" key="2">
    <source>
        <dbReference type="ARBA" id="ARBA00022692"/>
    </source>
</evidence>
<organism evidence="7 8">
    <name type="scientific">Ajellomyces capsulatus (strain G186AR / H82 / ATCC MYA-2454 / RMSCC 2432)</name>
    <name type="common">Darling's disease fungus</name>
    <name type="synonym">Histoplasma capsulatum</name>
    <dbReference type="NCBI Taxonomy" id="447093"/>
    <lineage>
        <taxon>Eukaryota</taxon>
        <taxon>Fungi</taxon>
        <taxon>Dikarya</taxon>
        <taxon>Ascomycota</taxon>
        <taxon>Pezizomycotina</taxon>
        <taxon>Eurotiomycetes</taxon>
        <taxon>Eurotiomycetidae</taxon>
        <taxon>Onygenales</taxon>
        <taxon>Ajellomycetaceae</taxon>
        <taxon>Histoplasma</taxon>
    </lineage>
</organism>
<gene>
    <name evidence="7" type="ORF">HCBG_01820</name>
</gene>
<keyword evidence="3 6" id="KW-1133">Transmembrane helix</keyword>
<feature type="compositionally biased region" description="Polar residues" evidence="5">
    <location>
        <begin position="210"/>
        <end position="221"/>
    </location>
</feature>
<dbReference type="AlphaFoldDB" id="C0NG04"/>
<feature type="transmembrane region" description="Helical" evidence="6">
    <location>
        <begin position="155"/>
        <end position="174"/>
    </location>
</feature>
<dbReference type="EMBL" id="GG663364">
    <property type="protein sequence ID" value="EEH10175.1"/>
    <property type="molecule type" value="Genomic_DNA"/>
</dbReference>
<evidence type="ECO:0000256" key="4">
    <source>
        <dbReference type="ARBA" id="ARBA00023136"/>
    </source>
</evidence>
<reference evidence="7" key="1">
    <citation type="submission" date="2009-02" db="EMBL/GenBank/DDBJ databases">
        <title>The Genome Sequence of Ajellomyces capsulatus strain G186AR.</title>
        <authorList>
            <consortium name="The Broad Institute Genome Sequencing Platform"/>
            <person name="Champion M."/>
            <person name="Cuomo C."/>
            <person name="Ma L.-J."/>
            <person name="Henn M.R."/>
            <person name="Sil A."/>
            <person name="Goldman B."/>
            <person name="Young S.K."/>
            <person name="Kodira C.D."/>
            <person name="Zeng Q."/>
            <person name="Koehrsen M."/>
            <person name="Alvarado L."/>
            <person name="Berlin A."/>
            <person name="Borenstein D."/>
            <person name="Chen Z."/>
            <person name="Engels R."/>
            <person name="Freedman E."/>
            <person name="Gellesch M."/>
            <person name="Goldberg J."/>
            <person name="Griggs A."/>
            <person name="Gujja S."/>
            <person name="Heiman D."/>
            <person name="Hepburn T."/>
            <person name="Howarth C."/>
            <person name="Jen D."/>
            <person name="Larson L."/>
            <person name="Lewis B."/>
            <person name="Mehta T."/>
            <person name="Park D."/>
            <person name="Pearson M."/>
            <person name="Roberts A."/>
            <person name="Saif S."/>
            <person name="Shea T."/>
            <person name="Shenoy N."/>
            <person name="Sisk P."/>
            <person name="Stolte C."/>
            <person name="Sykes S."/>
            <person name="Walk T."/>
            <person name="White J."/>
            <person name="Yandava C."/>
            <person name="Klein B."/>
            <person name="McEwen J.G."/>
            <person name="Puccia R."/>
            <person name="Goldman G.H."/>
            <person name="Felipe M.S."/>
            <person name="Nino-Vega G."/>
            <person name="San-Blas G."/>
            <person name="Taylor J."/>
            <person name="Mendoza L."/>
            <person name="Galagan J."/>
            <person name="Nusbaum C."/>
            <person name="Birren B."/>
        </authorList>
    </citation>
    <scope>NUCLEOTIDE SEQUENCE</scope>
    <source>
        <strain evidence="7">G186AR</strain>
    </source>
</reference>
<dbReference type="GeneID" id="69034836"/>
<dbReference type="Gene3D" id="1.20.1280.290">
    <property type="match status" value="1"/>
</dbReference>